<comment type="function">
    <text evidence="8">May act as a carbohydrate transporter.</text>
</comment>
<dbReference type="FunFam" id="2.60.40.420:FF:000034">
    <property type="entry name" value="Cupredoxin superfamily protein"/>
    <property type="match status" value="1"/>
</dbReference>
<evidence type="ECO:0000256" key="7">
    <source>
        <dbReference type="ARBA" id="ARBA00035011"/>
    </source>
</evidence>
<keyword evidence="3 10" id="KW-0732">Signal</keyword>
<comment type="subcellular location">
    <subcellularLocation>
        <location evidence="1">Endomembrane system</location>
    </subcellularLocation>
</comment>
<comment type="caution">
    <text evidence="12">The sequence shown here is derived from an EMBL/GenBank/DDBJ whole genome shotgun (WGS) entry which is preliminary data.</text>
</comment>
<evidence type="ECO:0000256" key="5">
    <source>
        <dbReference type="ARBA" id="ARBA00023157"/>
    </source>
</evidence>
<evidence type="ECO:0000259" key="11">
    <source>
        <dbReference type="PROSITE" id="PS51485"/>
    </source>
</evidence>
<keyword evidence="9" id="KW-1133">Transmembrane helix</keyword>
<feature type="domain" description="Phytocyanin" evidence="11">
    <location>
        <begin position="24"/>
        <end position="123"/>
    </location>
</feature>
<evidence type="ECO:0000256" key="10">
    <source>
        <dbReference type="SAM" id="SignalP"/>
    </source>
</evidence>
<gene>
    <name evidence="12" type="ORF">RJT34_32520</name>
</gene>
<protein>
    <recommendedName>
        <fullName evidence="11">Phytocyanin domain-containing protein</fullName>
    </recommendedName>
</protein>
<dbReference type="GO" id="GO:0009877">
    <property type="term" value="P:nodulation"/>
    <property type="evidence" value="ECO:0007669"/>
    <property type="project" value="UniProtKB-KW"/>
</dbReference>
<accession>A0AAN9I3V6</accession>
<dbReference type="PROSITE" id="PS51485">
    <property type="entry name" value="PHYTOCYANIN"/>
    <property type="match status" value="1"/>
</dbReference>
<evidence type="ECO:0000256" key="3">
    <source>
        <dbReference type="ARBA" id="ARBA00022729"/>
    </source>
</evidence>
<dbReference type="InterPro" id="IPR039391">
    <property type="entry name" value="Phytocyanin-like"/>
</dbReference>
<proteinExistence type="inferred from homology"/>
<dbReference type="Pfam" id="PF02298">
    <property type="entry name" value="Cu_bind_like"/>
    <property type="match status" value="1"/>
</dbReference>
<feature type="chain" id="PRO_5042826990" description="Phytocyanin domain-containing protein" evidence="10">
    <location>
        <begin position="24"/>
        <end position="169"/>
    </location>
</feature>
<dbReference type="AlphaFoldDB" id="A0AAN9I3V6"/>
<evidence type="ECO:0000256" key="9">
    <source>
        <dbReference type="SAM" id="Phobius"/>
    </source>
</evidence>
<dbReference type="Gene3D" id="2.60.40.420">
    <property type="entry name" value="Cupredoxins - blue copper proteins"/>
    <property type="match status" value="1"/>
</dbReference>
<name>A0AAN9I3V6_CLITE</name>
<evidence type="ECO:0000256" key="8">
    <source>
        <dbReference type="ARBA" id="ARBA00037626"/>
    </source>
</evidence>
<feature type="signal peptide" evidence="10">
    <location>
        <begin position="1"/>
        <end position="23"/>
    </location>
</feature>
<dbReference type="EMBL" id="JAYKXN010000008">
    <property type="protein sequence ID" value="KAK7264907.1"/>
    <property type="molecule type" value="Genomic_DNA"/>
</dbReference>
<feature type="transmembrane region" description="Helical" evidence="9">
    <location>
        <begin position="146"/>
        <end position="165"/>
    </location>
</feature>
<dbReference type="PANTHER" id="PTHR33021:SF546">
    <property type="entry name" value="PLASTOCYANIN-LIKE DOMAIN PROTEIN"/>
    <property type="match status" value="1"/>
</dbReference>
<dbReference type="InterPro" id="IPR008972">
    <property type="entry name" value="Cupredoxin"/>
</dbReference>
<evidence type="ECO:0000256" key="6">
    <source>
        <dbReference type="ARBA" id="ARBA00023180"/>
    </source>
</evidence>
<keyword evidence="9" id="KW-0812">Transmembrane</keyword>
<evidence type="ECO:0000313" key="13">
    <source>
        <dbReference type="Proteomes" id="UP001359559"/>
    </source>
</evidence>
<dbReference type="Proteomes" id="UP001359559">
    <property type="component" value="Unassembled WGS sequence"/>
</dbReference>
<organism evidence="12 13">
    <name type="scientific">Clitoria ternatea</name>
    <name type="common">Butterfly pea</name>
    <dbReference type="NCBI Taxonomy" id="43366"/>
    <lineage>
        <taxon>Eukaryota</taxon>
        <taxon>Viridiplantae</taxon>
        <taxon>Streptophyta</taxon>
        <taxon>Embryophyta</taxon>
        <taxon>Tracheophyta</taxon>
        <taxon>Spermatophyta</taxon>
        <taxon>Magnoliopsida</taxon>
        <taxon>eudicotyledons</taxon>
        <taxon>Gunneridae</taxon>
        <taxon>Pentapetalae</taxon>
        <taxon>rosids</taxon>
        <taxon>fabids</taxon>
        <taxon>Fabales</taxon>
        <taxon>Fabaceae</taxon>
        <taxon>Papilionoideae</taxon>
        <taxon>50 kb inversion clade</taxon>
        <taxon>NPAAA clade</taxon>
        <taxon>indigoferoid/millettioid clade</taxon>
        <taxon>Phaseoleae</taxon>
        <taxon>Clitoria</taxon>
    </lineage>
</organism>
<dbReference type="GO" id="GO:0009055">
    <property type="term" value="F:electron transfer activity"/>
    <property type="evidence" value="ECO:0007669"/>
    <property type="project" value="InterPro"/>
</dbReference>
<dbReference type="SUPFAM" id="SSF49503">
    <property type="entry name" value="Cupredoxins"/>
    <property type="match status" value="1"/>
</dbReference>
<dbReference type="GO" id="GO:0012505">
    <property type="term" value="C:endomembrane system"/>
    <property type="evidence" value="ECO:0007669"/>
    <property type="project" value="UniProtKB-SubCell"/>
</dbReference>
<comment type="similarity">
    <text evidence="7">Belongs to the early nodulin-like (ENODL) family.</text>
</comment>
<evidence type="ECO:0000313" key="12">
    <source>
        <dbReference type="EMBL" id="KAK7264907.1"/>
    </source>
</evidence>
<keyword evidence="5" id="KW-1015">Disulfide bond</keyword>
<dbReference type="PANTHER" id="PTHR33021">
    <property type="entry name" value="BLUE COPPER PROTEIN"/>
    <property type="match status" value="1"/>
</dbReference>
<keyword evidence="2" id="KW-0536">Nodulation</keyword>
<evidence type="ECO:0000256" key="2">
    <source>
        <dbReference type="ARBA" id="ARBA00022458"/>
    </source>
</evidence>
<keyword evidence="4 9" id="KW-0472">Membrane</keyword>
<dbReference type="GO" id="GO:0005886">
    <property type="term" value="C:plasma membrane"/>
    <property type="evidence" value="ECO:0007669"/>
    <property type="project" value="TreeGrafter"/>
</dbReference>
<keyword evidence="6" id="KW-0325">Glycoprotein</keyword>
<reference evidence="12 13" key="1">
    <citation type="submission" date="2024-01" db="EMBL/GenBank/DDBJ databases">
        <title>The genomes of 5 underutilized Papilionoideae crops provide insights into root nodulation and disease resistance.</title>
        <authorList>
            <person name="Yuan L."/>
        </authorList>
    </citation>
    <scope>NUCLEOTIDE SEQUENCE [LARGE SCALE GENOMIC DNA]</scope>
    <source>
        <strain evidence="12">LY-2023</strain>
        <tissue evidence="12">Leaf</tissue>
    </source>
</reference>
<dbReference type="InterPro" id="IPR003245">
    <property type="entry name" value="Phytocyanin_dom"/>
</dbReference>
<evidence type="ECO:0000256" key="4">
    <source>
        <dbReference type="ARBA" id="ARBA00023136"/>
    </source>
</evidence>
<keyword evidence="13" id="KW-1185">Reference proteome</keyword>
<sequence>MAATRILFVLVVTMMPLPHTAEAAEHYVNWIIPIASPSFYSSFAANNTFKLDDTLVFEFKTGAHNVVTLSKKNFENCNVNEKMESFDTGPARITLNRTGEFYFACAFTSHCTLAQKLSINVTEEGGSSSSLAPMEAPPPSASGTTMSLPITLSLLLLPIAINLFFSNLH</sequence>
<evidence type="ECO:0000256" key="1">
    <source>
        <dbReference type="ARBA" id="ARBA00004308"/>
    </source>
</evidence>